<evidence type="ECO:0008006" key="3">
    <source>
        <dbReference type="Google" id="ProtNLM"/>
    </source>
</evidence>
<organism evidence="1 2">
    <name type="scientific">Nocardioides jiangsuensis</name>
    <dbReference type="NCBI Taxonomy" id="2866161"/>
    <lineage>
        <taxon>Bacteria</taxon>
        <taxon>Bacillati</taxon>
        <taxon>Actinomycetota</taxon>
        <taxon>Actinomycetes</taxon>
        <taxon>Propionibacteriales</taxon>
        <taxon>Nocardioidaceae</taxon>
        <taxon>Nocardioides</taxon>
    </lineage>
</organism>
<dbReference type="EMBL" id="JAIEZQ010000002">
    <property type="protein sequence ID" value="MBY9075593.1"/>
    <property type="molecule type" value="Genomic_DNA"/>
</dbReference>
<dbReference type="Proteomes" id="UP000754710">
    <property type="component" value="Unassembled WGS sequence"/>
</dbReference>
<accession>A0ABS7RNH1</accession>
<name>A0ABS7RNH1_9ACTN</name>
<reference evidence="1 2" key="1">
    <citation type="submission" date="2021-08" db="EMBL/GenBank/DDBJ databases">
        <title>Nocardioides bacterium WL0053 sp. nov., isolated from the sediment.</title>
        <authorList>
            <person name="Wang L."/>
            <person name="Zhang D."/>
            <person name="Zhang A."/>
        </authorList>
    </citation>
    <scope>NUCLEOTIDE SEQUENCE [LARGE SCALE GENOMIC DNA]</scope>
    <source>
        <strain evidence="1 2">WL0053</strain>
    </source>
</reference>
<evidence type="ECO:0000313" key="2">
    <source>
        <dbReference type="Proteomes" id="UP000754710"/>
    </source>
</evidence>
<protein>
    <recommendedName>
        <fullName evidence="3">CdaR GGDEF-like domain-containing protein</fullName>
    </recommendedName>
</protein>
<gene>
    <name evidence="1" type="ORF">K1X13_12240</name>
</gene>
<proteinExistence type="predicted"/>
<keyword evidence="2" id="KW-1185">Reference proteome</keyword>
<evidence type="ECO:0000313" key="1">
    <source>
        <dbReference type="EMBL" id="MBY9075593.1"/>
    </source>
</evidence>
<comment type="caution">
    <text evidence="1">The sequence shown here is derived from an EMBL/GenBank/DDBJ whole genome shotgun (WGS) entry which is preliminary data.</text>
</comment>
<sequence>MLDEPGGELPPEVRRVLPARFEAVGEALASSADTLASCSVVGRDVARDGAALGEALTGLRTTYHLVVGREPDFAATEALSVAWSEATLEFLHDLSCEDPLTGLASLAHVRTRLDEVYREAELTGVPVLRSHALVVVEMTVTSAGPLPGHRFARALNLVQVTETVRMVFAGEETLGRLGADRAVVVVRRTPDLGSSVATLRELVGDLDLGGLHVRLWIEGLPTSAESATRLLDDLARG</sequence>